<evidence type="ECO:0000313" key="2">
    <source>
        <dbReference type="EMBL" id="GGJ56195.1"/>
    </source>
</evidence>
<protein>
    <submittedName>
        <fullName evidence="2">Uncharacterized protein</fullName>
    </submittedName>
</protein>
<dbReference type="Proteomes" id="UP000606115">
    <property type="component" value="Unassembled WGS sequence"/>
</dbReference>
<dbReference type="GeneID" id="303303747"/>
<dbReference type="EMBL" id="BMKX01000002">
    <property type="protein sequence ID" value="GGJ56195.1"/>
    <property type="molecule type" value="Genomic_DNA"/>
</dbReference>
<accession>A0ABQ2DG86</accession>
<reference evidence="3" key="1">
    <citation type="journal article" date="2019" name="Int. J. Syst. Evol. Microbiol.">
        <title>The Global Catalogue of Microorganisms (GCM) 10K type strain sequencing project: providing services to taxonomists for standard genome sequencing and annotation.</title>
        <authorList>
            <consortium name="The Broad Institute Genomics Platform"/>
            <consortium name="The Broad Institute Genome Sequencing Center for Infectious Disease"/>
            <person name="Wu L."/>
            <person name="Ma J."/>
        </authorList>
    </citation>
    <scope>NUCLEOTIDE SEQUENCE [LARGE SCALE GENOMIC DNA]</scope>
    <source>
        <strain evidence="3">CGMCC 1.3685</strain>
    </source>
</reference>
<gene>
    <name evidence="2" type="ORF">GCM10007173_13740</name>
</gene>
<comment type="caution">
    <text evidence="2">The sequence shown here is derived from an EMBL/GenBank/DDBJ whole genome shotgun (WGS) entry which is preliminary data.</text>
</comment>
<keyword evidence="1" id="KW-0175">Coiled coil</keyword>
<name>A0ABQ2DG86_9MICC</name>
<feature type="coiled-coil region" evidence="1">
    <location>
        <begin position="12"/>
        <end position="46"/>
    </location>
</feature>
<evidence type="ECO:0000256" key="1">
    <source>
        <dbReference type="SAM" id="Coils"/>
    </source>
</evidence>
<sequence length="72" mass="8864">MNDKPGWRERFANEIEAGKQEQRHRIENIDAEQLKYERRLKQFKEAKRLNRFIPSQPTAIERSQPREEEPEW</sequence>
<organism evidence="2 3">
    <name type="scientific">Glutamicibacter ardleyensis</name>
    <dbReference type="NCBI Taxonomy" id="225894"/>
    <lineage>
        <taxon>Bacteria</taxon>
        <taxon>Bacillati</taxon>
        <taxon>Actinomycetota</taxon>
        <taxon>Actinomycetes</taxon>
        <taxon>Micrococcales</taxon>
        <taxon>Micrococcaceae</taxon>
        <taxon>Glutamicibacter</taxon>
    </lineage>
</organism>
<keyword evidence="3" id="KW-1185">Reference proteome</keyword>
<evidence type="ECO:0000313" key="3">
    <source>
        <dbReference type="Proteomes" id="UP000606115"/>
    </source>
</evidence>
<proteinExistence type="predicted"/>
<dbReference type="RefSeq" id="WP_188684641.1">
    <property type="nucleotide sequence ID" value="NZ_BMKX01000002.1"/>
</dbReference>